<dbReference type="FunFam" id="3.40.190.10:FF:000178">
    <property type="entry name" value="Glutamate receptor subunit"/>
    <property type="match status" value="1"/>
</dbReference>
<dbReference type="InterPro" id="IPR001828">
    <property type="entry name" value="ANF_lig-bd_rcpt"/>
</dbReference>
<dbReference type="GO" id="GO:0045211">
    <property type="term" value="C:postsynaptic membrane"/>
    <property type="evidence" value="ECO:0007669"/>
    <property type="project" value="UniProtKB-SubCell"/>
</dbReference>
<keyword evidence="8" id="KW-0406">Ion transport</keyword>
<dbReference type="Pfam" id="PF00060">
    <property type="entry name" value="Lig_chan"/>
    <property type="match status" value="1"/>
</dbReference>
<evidence type="ECO:0000256" key="20">
    <source>
        <dbReference type="SAM" id="Phobius"/>
    </source>
</evidence>
<dbReference type="FunFam" id="3.40.190.10:FF:000060">
    <property type="entry name" value="Glutamate receptor ionotropic, kainate 1"/>
    <property type="match status" value="1"/>
</dbReference>
<evidence type="ECO:0000256" key="4">
    <source>
        <dbReference type="ARBA" id="ARBA00022692"/>
    </source>
</evidence>
<comment type="similarity">
    <text evidence="1">Belongs to the glutamate-gated ion channel (TC 1.A.10.1) family.</text>
</comment>
<keyword evidence="6 20" id="KW-1133">Transmembrane helix</keyword>
<dbReference type="InterPro" id="IPR001320">
    <property type="entry name" value="Iontro_rcpt_C"/>
</dbReference>
<feature type="domain" description="Ionotropic glutamate receptor L-glutamate and glycine-binding" evidence="22">
    <location>
        <begin position="473"/>
        <end position="541"/>
    </location>
</feature>
<feature type="disulfide bond" evidence="18">
    <location>
        <begin position="783"/>
        <end position="845"/>
    </location>
</feature>
<evidence type="ECO:0000256" key="3">
    <source>
        <dbReference type="ARBA" id="ARBA00022475"/>
    </source>
</evidence>
<dbReference type="Gene3D" id="3.40.50.2300">
    <property type="match status" value="2"/>
</dbReference>
<feature type="transmembrane region" description="Helical" evidence="20">
    <location>
        <begin position="597"/>
        <end position="615"/>
    </location>
</feature>
<keyword evidence="2" id="KW-0813">Transport</keyword>
<dbReference type="PANTHER" id="PTHR18966">
    <property type="entry name" value="IONOTROPIC GLUTAMATE RECEPTOR"/>
    <property type="match status" value="1"/>
</dbReference>
<dbReference type="InterPro" id="IPR028082">
    <property type="entry name" value="Peripla_BP_I"/>
</dbReference>
<dbReference type="SMART" id="SM00918">
    <property type="entry name" value="Lig_chan-Glu_bd"/>
    <property type="match status" value="1"/>
</dbReference>
<keyword evidence="4 20" id="KW-0812">Transmembrane</keyword>
<feature type="binding site" evidence="16">
    <location>
        <position position="725"/>
    </location>
    <ligand>
        <name>L-glutamate</name>
        <dbReference type="ChEBI" id="CHEBI:29985"/>
    </ligand>
</feature>
<dbReference type="Pfam" id="PF01094">
    <property type="entry name" value="ANF_receptor"/>
    <property type="match status" value="1"/>
</dbReference>
<proteinExistence type="inferred from homology"/>
<feature type="binding site" evidence="16">
    <location>
        <position position="771"/>
    </location>
    <ligand>
        <name>L-glutamate</name>
        <dbReference type="ChEBI" id="CHEBI:29985"/>
    </ligand>
</feature>
<dbReference type="InterPro" id="IPR019594">
    <property type="entry name" value="Glu/Gly-bd"/>
</dbReference>
<feature type="region of interest" description="Disordered" evidence="19">
    <location>
        <begin position="1"/>
        <end position="21"/>
    </location>
</feature>
<organism evidence="23">
    <name type="scientific">Aceria tosichella</name>
    <name type="common">wheat curl mite</name>
    <dbReference type="NCBI Taxonomy" id="561515"/>
    <lineage>
        <taxon>Eukaryota</taxon>
        <taxon>Metazoa</taxon>
        <taxon>Ecdysozoa</taxon>
        <taxon>Arthropoda</taxon>
        <taxon>Chelicerata</taxon>
        <taxon>Arachnida</taxon>
        <taxon>Acari</taxon>
        <taxon>Acariformes</taxon>
        <taxon>Trombidiformes</taxon>
        <taxon>Prostigmata</taxon>
        <taxon>Eupodina</taxon>
        <taxon>Eriophyoidea</taxon>
        <taxon>Eriophyidae</taxon>
        <taxon>Eriophyinae</taxon>
        <taxon>Aceriini</taxon>
        <taxon>Aceria</taxon>
    </lineage>
</organism>
<evidence type="ECO:0000256" key="5">
    <source>
        <dbReference type="ARBA" id="ARBA00022729"/>
    </source>
</evidence>
<dbReference type="EMBL" id="GGYP01002358">
    <property type="protein sequence ID" value="MDE47129.1"/>
    <property type="molecule type" value="Transcribed_RNA"/>
</dbReference>
<evidence type="ECO:0000256" key="2">
    <source>
        <dbReference type="ARBA" id="ARBA00022448"/>
    </source>
</evidence>
<accession>A0A6G1S9T4</accession>
<dbReference type="PRINTS" id="PR00177">
    <property type="entry name" value="NMDARECEPTOR"/>
</dbReference>
<evidence type="ECO:0000313" key="23">
    <source>
        <dbReference type="EMBL" id="MDE47129.1"/>
    </source>
</evidence>
<keyword evidence="9 20" id="KW-0472">Membrane</keyword>
<evidence type="ECO:0000259" key="22">
    <source>
        <dbReference type="SMART" id="SM00918"/>
    </source>
</evidence>
<dbReference type="SUPFAM" id="SSF53850">
    <property type="entry name" value="Periplasmic binding protein-like II"/>
    <property type="match status" value="1"/>
</dbReference>
<feature type="site" description="Interaction with the cone snail toxin Con-ikot-ikot" evidence="17">
    <location>
        <position position="730"/>
    </location>
</feature>
<keyword evidence="12" id="KW-0628">Postsynaptic cell membrane</keyword>
<name>A0A6G1S9T4_9ACAR</name>
<dbReference type="Gene3D" id="1.10.287.70">
    <property type="match status" value="1"/>
</dbReference>
<evidence type="ECO:0000259" key="21">
    <source>
        <dbReference type="SMART" id="SM00079"/>
    </source>
</evidence>
<evidence type="ECO:0000256" key="15">
    <source>
        <dbReference type="ARBA" id="ARBA00034104"/>
    </source>
</evidence>
<comment type="subcellular location">
    <subcellularLocation>
        <location evidence="15">Postsynaptic cell membrane</location>
        <topology evidence="15">Multi-pass membrane protein</topology>
    </subcellularLocation>
</comment>
<evidence type="ECO:0000256" key="17">
    <source>
        <dbReference type="PIRSR" id="PIRSR601508-2"/>
    </source>
</evidence>
<evidence type="ECO:0000256" key="11">
    <source>
        <dbReference type="ARBA" id="ARBA00023180"/>
    </source>
</evidence>
<feature type="domain" description="Ionotropic glutamate receptor C-terminal" evidence="21">
    <location>
        <begin position="463"/>
        <end position="838"/>
    </location>
</feature>
<evidence type="ECO:0000256" key="14">
    <source>
        <dbReference type="ARBA" id="ARBA00023303"/>
    </source>
</evidence>
<protein>
    <submittedName>
        <fullName evidence="23">Glutamate receptor, ionotropic kainate 2</fullName>
    </submittedName>
</protein>
<reference evidence="23" key="1">
    <citation type="submission" date="2018-10" db="EMBL/GenBank/DDBJ databases">
        <title>Transcriptome assembly of Aceria tosichella (Wheat curl mite) Type 2.</title>
        <authorList>
            <person name="Scully E.D."/>
            <person name="Geib S.M."/>
            <person name="Palmer N.A."/>
            <person name="Gupta A.K."/>
            <person name="Sarath G."/>
            <person name="Tatineni S."/>
        </authorList>
    </citation>
    <scope>NUCLEOTIDE SEQUENCE</scope>
    <source>
        <strain evidence="23">LincolnNE</strain>
    </source>
</reference>
<dbReference type="CDD" id="cd06382">
    <property type="entry name" value="PBP1_iGluR_Kainate"/>
    <property type="match status" value="1"/>
</dbReference>
<evidence type="ECO:0000256" key="12">
    <source>
        <dbReference type="ARBA" id="ARBA00023257"/>
    </source>
</evidence>
<feature type="site" description="Crucial to convey clamshell closure to channel opening" evidence="17">
    <location>
        <position position="703"/>
    </location>
</feature>
<dbReference type="SMART" id="SM00079">
    <property type="entry name" value="PBPe"/>
    <property type="match status" value="1"/>
</dbReference>
<sequence length="931" mass="105201">MHKPATKTNGPMSRIGSGHVGSDGGRDIIKFRKLKSPPYVGLLFAIIYLSSANKGEVNCLPHEIKVGAIFGPNELQQELVFRSALGELNNNMVLMPKSVFVPKVENVSRDDSFDADRKACNLLKSGVVAILGPLQGAASQHVQAICDSLEVPHIEIKPDLVLRRFDLAINLYPSYDILARAYIDLIQAWNWTSFAVVYDSSEAMIRLQDIFKELSGLYARKWTIKLFQLQSNSSFRDLFWSVKKSGENNIVLDVSRELMFNCLKQAQQVGLMTERQSYLITSLDLSTIDLEDFRYGRTKITGLQMIDRQSKRLEKLLADLNRSVQMIDPGYKYLKNYTSADILVQTALIYDAVNLLASGMHELDSVQSISAQSLTCDDSGETWQYGSSIINYMRSISLEGGLTGRVSFDQSGRRSGVTFDVISLSEFGLEYIGKWREDANVSLDIDEKKFNRFYVTETDTVDTLVVTSIRTQPYFMLKSTPNKQEGNDQYEGYAVDLIHELSRIVGFKYKFKEVTDLKYGVREVKPNGTVTWNGIIGEILSGVADLAIADLTITSSREEAVDFTLPFMNTGISIVFKKPTNKVTTLFSFLSPFSLDVWVYVLCAYSGVSVILYLVGHISPYEWTNPYPCRQEDMAVMKNSFSLLNSFWFTIGSLMQQGSDLAPKSMSTRAMAGTWYFFTLIMISSYTANLAAFLTVEKIVYPIENAKDLSEQTEIKYGCVESGSTRTFFKDSQIETYKKIYQFMETHKTYVRSNDQGKERVEQGNFAFFMESTSIEYITERNCNLTQIGSPLDSKNYGIATRKHPPYKRPYRMLLSQAILQLQENGMLHVLKNRWWKERHGVGTCSDDGKGGGVTELSLANVGGVFVVLLGGMGLAFILALFESFMWMMRRKLGRDPMCEQMMQDLKFALSCQSSSKPNRRRVPMNEFIND</sequence>
<dbReference type="GO" id="GO:0015276">
    <property type="term" value="F:ligand-gated monoatomic ion channel activity"/>
    <property type="evidence" value="ECO:0007669"/>
    <property type="project" value="InterPro"/>
</dbReference>
<feature type="binding site" evidence="16">
    <location>
        <position position="552"/>
    </location>
    <ligand>
        <name>L-glutamate</name>
        <dbReference type="ChEBI" id="CHEBI:29985"/>
    </ligand>
</feature>
<dbReference type="InterPro" id="IPR001508">
    <property type="entry name" value="Iono_Glu_rcpt_met"/>
</dbReference>
<dbReference type="AlphaFoldDB" id="A0A6G1S9T4"/>
<keyword evidence="11" id="KW-0325">Glycoprotein</keyword>
<dbReference type="FunFam" id="1.10.287.70:FF:000010">
    <property type="entry name" value="Putative glutamate receptor ionotropic kainate 1"/>
    <property type="match status" value="1"/>
</dbReference>
<evidence type="ECO:0000256" key="8">
    <source>
        <dbReference type="ARBA" id="ARBA00023065"/>
    </source>
</evidence>
<evidence type="ECO:0000256" key="7">
    <source>
        <dbReference type="ARBA" id="ARBA00023018"/>
    </source>
</evidence>
<evidence type="ECO:0000256" key="10">
    <source>
        <dbReference type="ARBA" id="ARBA00023170"/>
    </source>
</evidence>
<dbReference type="SUPFAM" id="SSF53822">
    <property type="entry name" value="Periplasmic binding protein-like I"/>
    <property type="match status" value="1"/>
</dbReference>
<feature type="transmembrane region" description="Helical" evidence="20">
    <location>
        <begin position="859"/>
        <end position="882"/>
    </location>
</feature>
<evidence type="ECO:0000256" key="1">
    <source>
        <dbReference type="ARBA" id="ARBA00008685"/>
    </source>
</evidence>
<feature type="binding site" evidence="16">
    <location>
        <position position="724"/>
    </location>
    <ligand>
        <name>L-glutamate</name>
        <dbReference type="ChEBI" id="CHEBI:29985"/>
    </ligand>
</feature>
<evidence type="ECO:0000256" key="13">
    <source>
        <dbReference type="ARBA" id="ARBA00023286"/>
    </source>
</evidence>
<dbReference type="GO" id="GO:0038023">
    <property type="term" value="F:signaling receptor activity"/>
    <property type="evidence" value="ECO:0007669"/>
    <property type="project" value="InterPro"/>
</dbReference>
<keyword evidence="10 23" id="KW-0675">Receptor</keyword>
<keyword evidence="7" id="KW-0770">Synapse</keyword>
<keyword evidence="5" id="KW-0732">Signal</keyword>
<feature type="binding site" evidence="16">
    <location>
        <position position="557"/>
    </location>
    <ligand>
        <name>L-glutamate</name>
        <dbReference type="ChEBI" id="CHEBI:29985"/>
    </ligand>
</feature>
<evidence type="ECO:0000256" key="16">
    <source>
        <dbReference type="PIRSR" id="PIRSR601508-1"/>
    </source>
</evidence>
<evidence type="ECO:0000256" key="19">
    <source>
        <dbReference type="SAM" id="MobiDB-lite"/>
    </source>
</evidence>
<evidence type="ECO:0000256" key="9">
    <source>
        <dbReference type="ARBA" id="ARBA00023136"/>
    </source>
</evidence>
<dbReference type="Pfam" id="PF10613">
    <property type="entry name" value="Lig_chan-Glu_bd"/>
    <property type="match status" value="1"/>
</dbReference>
<gene>
    <name evidence="23" type="primary">GRIK2</name>
    <name evidence="23" type="ORF">g.17739</name>
</gene>
<evidence type="ECO:0000256" key="18">
    <source>
        <dbReference type="PIRSR" id="PIRSR601508-3"/>
    </source>
</evidence>
<evidence type="ECO:0000256" key="6">
    <source>
        <dbReference type="ARBA" id="ARBA00022989"/>
    </source>
</evidence>
<keyword evidence="3" id="KW-1003">Cell membrane</keyword>
<feature type="site" description="Interaction with the cone snail toxin Con-ikot-ikot" evidence="17">
    <location>
        <position position="522"/>
    </location>
</feature>
<keyword evidence="18" id="KW-1015">Disulfide bond</keyword>
<keyword evidence="13" id="KW-1071">Ligand-gated ion channel</keyword>
<feature type="compositionally biased region" description="Polar residues" evidence="19">
    <location>
        <begin position="1"/>
        <end position="11"/>
    </location>
</feature>
<dbReference type="Gene3D" id="3.40.190.10">
    <property type="entry name" value="Periplasmic binding protein-like II"/>
    <property type="match status" value="1"/>
</dbReference>
<feature type="transmembrane region" description="Helical" evidence="20">
    <location>
        <begin position="675"/>
        <end position="696"/>
    </location>
</feature>
<keyword evidence="14" id="KW-0407">Ion channel</keyword>
<dbReference type="InterPro" id="IPR015683">
    <property type="entry name" value="Ionotropic_Glu_rcpt"/>
</dbReference>
<feature type="transmembrane region" description="Helical" evidence="20">
    <location>
        <begin position="636"/>
        <end position="655"/>
    </location>
</feature>